<evidence type="ECO:0000313" key="1">
    <source>
        <dbReference type="EMBL" id="GAG15999.1"/>
    </source>
</evidence>
<gene>
    <name evidence="1" type="ORF">S01H1_56119</name>
</gene>
<dbReference type="AlphaFoldDB" id="X0VD09"/>
<accession>X0VD09</accession>
<comment type="caution">
    <text evidence="1">The sequence shown here is derived from an EMBL/GenBank/DDBJ whole genome shotgun (WGS) entry which is preliminary data.</text>
</comment>
<proteinExistence type="predicted"/>
<reference evidence="1" key="1">
    <citation type="journal article" date="2014" name="Front. Microbiol.">
        <title>High frequency of phylogenetically diverse reductive dehalogenase-homologous genes in deep subseafloor sedimentary metagenomes.</title>
        <authorList>
            <person name="Kawai M."/>
            <person name="Futagami T."/>
            <person name="Toyoda A."/>
            <person name="Takaki Y."/>
            <person name="Nishi S."/>
            <person name="Hori S."/>
            <person name="Arai W."/>
            <person name="Tsubouchi T."/>
            <person name="Morono Y."/>
            <person name="Uchiyama I."/>
            <person name="Ito T."/>
            <person name="Fujiyama A."/>
            <person name="Inagaki F."/>
            <person name="Takami H."/>
        </authorList>
    </citation>
    <scope>NUCLEOTIDE SEQUENCE</scope>
    <source>
        <strain evidence="1">Expedition CK06-06</strain>
    </source>
</reference>
<sequence>MHRVVVPILLSIVFLGSCVVLGEELGAGDAAHFLRDGLGARGRGLGSAYTALADDFMAPFWNPAPTIQSPSTIIGGGVEQRHSGLFTFSTLGGWHATEAWAAGAVVLTSDLYDVYHVSGGFRFGPMAVGLAVKSYQFGVPGDSGS</sequence>
<feature type="non-terminal residue" evidence="1">
    <location>
        <position position="145"/>
    </location>
</feature>
<organism evidence="1">
    <name type="scientific">marine sediment metagenome</name>
    <dbReference type="NCBI Taxonomy" id="412755"/>
    <lineage>
        <taxon>unclassified sequences</taxon>
        <taxon>metagenomes</taxon>
        <taxon>ecological metagenomes</taxon>
    </lineage>
</organism>
<evidence type="ECO:0008006" key="2">
    <source>
        <dbReference type="Google" id="ProtNLM"/>
    </source>
</evidence>
<protein>
    <recommendedName>
        <fullName evidence="2">PorV/PorQ family protein</fullName>
    </recommendedName>
</protein>
<dbReference type="Gene3D" id="2.40.160.60">
    <property type="entry name" value="Outer membrane protein transport protein (OMPP1/FadL/TodX)"/>
    <property type="match status" value="1"/>
</dbReference>
<name>X0VD09_9ZZZZ</name>
<dbReference type="PROSITE" id="PS51257">
    <property type="entry name" value="PROKAR_LIPOPROTEIN"/>
    <property type="match status" value="1"/>
</dbReference>
<dbReference type="EMBL" id="BARS01036516">
    <property type="protein sequence ID" value="GAG15999.1"/>
    <property type="molecule type" value="Genomic_DNA"/>
</dbReference>